<accession>A0A1Y0CX71</accession>
<sequence>MRYETSSLHELNLLLKFDLDTTQQGIKVHKDAEPGLVSAAQSLYDKGLITLQDGGYLTDLGREACRHAQSLLSLLRAPALA</sequence>
<protein>
    <submittedName>
        <fullName evidence="1">TIGR02647 family protein</fullName>
    </submittedName>
</protein>
<keyword evidence="2" id="KW-1185">Reference proteome</keyword>
<dbReference type="Proteomes" id="UP000243793">
    <property type="component" value="Chromosome"/>
</dbReference>
<dbReference type="EMBL" id="CP021376">
    <property type="protein sequence ID" value="ART79435.1"/>
    <property type="molecule type" value="Genomic_DNA"/>
</dbReference>
<name>A0A1Y0CX71_9GAMM</name>
<evidence type="ECO:0000313" key="1">
    <source>
        <dbReference type="EMBL" id="ART79435.1"/>
    </source>
</evidence>
<dbReference type="KEGG" id="ocm:CBP12_04120"/>
<proteinExistence type="predicted"/>
<dbReference type="NCBIfam" id="TIGR02647">
    <property type="entry name" value="DNA"/>
    <property type="match status" value="1"/>
</dbReference>
<gene>
    <name evidence="1" type="ORF">CBP12_04120</name>
</gene>
<evidence type="ECO:0000313" key="2">
    <source>
        <dbReference type="Proteomes" id="UP000243793"/>
    </source>
</evidence>
<reference evidence="2" key="1">
    <citation type="submission" date="2017-05" db="EMBL/GenBank/DDBJ databases">
        <authorList>
            <person name="Sung H."/>
        </authorList>
    </citation>
    <scope>NUCLEOTIDE SEQUENCE [LARGE SCALE GENOMIC DNA]</scope>
    <source>
        <strain evidence="2">AMac2203</strain>
    </source>
</reference>
<dbReference type="InterPro" id="IPR013468">
    <property type="entry name" value="CHP02647"/>
</dbReference>
<organism evidence="1 2">
    <name type="scientific">Oceanisphaera avium</name>
    <dbReference type="NCBI Taxonomy" id="1903694"/>
    <lineage>
        <taxon>Bacteria</taxon>
        <taxon>Pseudomonadati</taxon>
        <taxon>Pseudomonadota</taxon>
        <taxon>Gammaproteobacteria</taxon>
        <taxon>Aeromonadales</taxon>
        <taxon>Aeromonadaceae</taxon>
        <taxon>Oceanisphaera</taxon>
    </lineage>
</organism>
<dbReference type="OrthoDB" id="5600572at2"/>
<dbReference type="RefSeq" id="WP_086963230.1">
    <property type="nucleotide sequence ID" value="NZ_CP021376.1"/>
</dbReference>
<dbReference type="Pfam" id="PF18918">
    <property type="entry name" value="DUF5669"/>
    <property type="match status" value="1"/>
</dbReference>
<dbReference type="AlphaFoldDB" id="A0A1Y0CX71"/>